<evidence type="ECO:0000313" key="2">
    <source>
        <dbReference type="Proteomes" id="UP000460435"/>
    </source>
</evidence>
<accession>A0A7K3M0F2</accession>
<dbReference type="AlphaFoldDB" id="A0A7K3M0F2"/>
<dbReference type="Proteomes" id="UP000460435">
    <property type="component" value="Unassembled WGS sequence"/>
</dbReference>
<organism evidence="1 2">
    <name type="scientific">Phytoactinopolyspora mesophila</name>
    <dbReference type="NCBI Taxonomy" id="2650750"/>
    <lineage>
        <taxon>Bacteria</taxon>
        <taxon>Bacillati</taxon>
        <taxon>Actinomycetota</taxon>
        <taxon>Actinomycetes</taxon>
        <taxon>Jiangellales</taxon>
        <taxon>Jiangellaceae</taxon>
        <taxon>Phytoactinopolyspora</taxon>
    </lineage>
</organism>
<sequence>MPVDSPCTKLFCAHTGDLVLAGLPDDLHFVLALHEGSAIGMATGQAIATGQPALAGYPFWRRRVAPSARPGR</sequence>
<proteinExistence type="predicted"/>
<gene>
    <name evidence="1" type="ORF">F7O44_06560</name>
</gene>
<keyword evidence="2" id="KW-1185">Reference proteome</keyword>
<evidence type="ECO:0000313" key="1">
    <source>
        <dbReference type="EMBL" id="NDL56730.1"/>
    </source>
</evidence>
<dbReference type="InterPro" id="IPR029061">
    <property type="entry name" value="THDP-binding"/>
</dbReference>
<reference evidence="1 2" key="1">
    <citation type="submission" date="2019-11" db="EMBL/GenBank/DDBJ databases">
        <authorList>
            <person name="Li X.-J."/>
            <person name="Feng X.-M."/>
        </authorList>
    </citation>
    <scope>NUCLEOTIDE SEQUENCE [LARGE SCALE GENOMIC DNA]</scope>
    <source>
        <strain evidence="1 2">XMNu-373</strain>
    </source>
</reference>
<dbReference type="GO" id="GO:0000287">
    <property type="term" value="F:magnesium ion binding"/>
    <property type="evidence" value="ECO:0007669"/>
    <property type="project" value="UniProtKB-ARBA"/>
</dbReference>
<protein>
    <submittedName>
        <fullName evidence="1">Uncharacterized protein</fullName>
    </submittedName>
</protein>
<name>A0A7K3M0F2_9ACTN</name>
<dbReference type="SUPFAM" id="SSF52518">
    <property type="entry name" value="Thiamin diphosphate-binding fold (THDP-binding)"/>
    <property type="match status" value="1"/>
</dbReference>
<dbReference type="EMBL" id="WLZY01000002">
    <property type="protein sequence ID" value="NDL56730.1"/>
    <property type="molecule type" value="Genomic_DNA"/>
</dbReference>
<comment type="caution">
    <text evidence="1">The sequence shown here is derived from an EMBL/GenBank/DDBJ whole genome shotgun (WGS) entry which is preliminary data.</text>
</comment>